<evidence type="ECO:0000313" key="2">
    <source>
        <dbReference type="Proteomes" id="UP001084650"/>
    </source>
</evidence>
<dbReference type="RefSeq" id="WP_162834987.1">
    <property type="nucleotide sequence ID" value="NZ_JAPQYE010000001.1"/>
</dbReference>
<sequence length="50" mass="5602">MTALQDWLSFSPVDPRTITGVIRDAWRGLTSDEAEPAEKPQLMGRGLERC</sequence>
<dbReference type="Proteomes" id="UP001084650">
    <property type="component" value="Unassembled WGS sequence"/>
</dbReference>
<organism evidence="1 2">
    <name type="scientific">Mycolicibacterium iranicum</name>
    <name type="common">Mycobacterium iranicum</name>
    <dbReference type="NCBI Taxonomy" id="912594"/>
    <lineage>
        <taxon>Bacteria</taxon>
        <taxon>Bacillati</taxon>
        <taxon>Actinomycetota</taxon>
        <taxon>Actinomycetes</taxon>
        <taxon>Mycobacteriales</taxon>
        <taxon>Mycobacteriaceae</taxon>
        <taxon>Mycolicibacterium</taxon>
    </lineage>
</organism>
<protein>
    <submittedName>
        <fullName evidence="1">Uncharacterized protein</fullName>
    </submittedName>
</protein>
<gene>
    <name evidence="1" type="ORF">OY187_03920</name>
</gene>
<comment type="caution">
    <text evidence="1">The sequence shown here is derived from an EMBL/GenBank/DDBJ whole genome shotgun (WGS) entry which is preliminary data.</text>
</comment>
<keyword evidence="2" id="KW-1185">Reference proteome</keyword>
<evidence type="ECO:0000313" key="1">
    <source>
        <dbReference type="EMBL" id="MCZ0727183.1"/>
    </source>
</evidence>
<proteinExistence type="predicted"/>
<accession>A0ABT4HAI9</accession>
<name>A0ABT4HAI9_MYCIR</name>
<dbReference type="EMBL" id="JAPQYE010000001">
    <property type="protein sequence ID" value="MCZ0727183.1"/>
    <property type="molecule type" value="Genomic_DNA"/>
</dbReference>
<reference evidence="1" key="1">
    <citation type="submission" date="2022-12" db="EMBL/GenBank/DDBJ databases">
        <title>Whole genome sequence of Mycolicibacterium iranicum strain SBH312.</title>
        <authorList>
            <person name="Jani J."/>
            <person name="Arifin Mustapha Z."/>
            <person name="Ahmed K."/>
            <person name="Kai Ling C."/>
        </authorList>
    </citation>
    <scope>NUCLEOTIDE SEQUENCE</scope>
    <source>
        <strain evidence="1">SBH312</strain>
    </source>
</reference>